<reference evidence="1 2" key="1">
    <citation type="submission" date="2019-10" db="EMBL/GenBank/DDBJ databases">
        <title>Genomic analysis of Raineyella sp. CBA3103.</title>
        <authorList>
            <person name="Roh S.W."/>
        </authorList>
    </citation>
    <scope>NUCLEOTIDE SEQUENCE [LARGE SCALE GENOMIC DNA]</scope>
    <source>
        <strain evidence="1 2">CBA3103</strain>
    </source>
</reference>
<dbReference type="EMBL" id="CP045725">
    <property type="protein sequence ID" value="QGF25053.1"/>
    <property type="molecule type" value="Genomic_DNA"/>
</dbReference>
<organism evidence="1 2">
    <name type="scientific">Raineyella fluvialis</name>
    <dbReference type="NCBI Taxonomy" id="2662261"/>
    <lineage>
        <taxon>Bacteria</taxon>
        <taxon>Bacillati</taxon>
        <taxon>Actinomycetota</taxon>
        <taxon>Actinomycetes</taxon>
        <taxon>Propionibacteriales</taxon>
        <taxon>Propionibacteriaceae</taxon>
        <taxon>Raineyella</taxon>
    </lineage>
</organism>
<dbReference type="GO" id="GO:0003676">
    <property type="term" value="F:nucleic acid binding"/>
    <property type="evidence" value="ECO:0007669"/>
    <property type="project" value="InterPro"/>
</dbReference>
<accession>A0A5Q2FIP8</accession>
<proteinExistence type="predicted"/>
<dbReference type="Proteomes" id="UP000386847">
    <property type="component" value="Chromosome"/>
</dbReference>
<dbReference type="InterPro" id="IPR011856">
    <property type="entry name" value="tRNA_endonuc-like_dom_sf"/>
</dbReference>
<evidence type="ECO:0000313" key="2">
    <source>
        <dbReference type="Proteomes" id="UP000386847"/>
    </source>
</evidence>
<dbReference type="Gene3D" id="3.40.1350.10">
    <property type="match status" value="1"/>
</dbReference>
<name>A0A5Q2FIP8_9ACTN</name>
<sequence length="190" mass="21072">MAKLVGEHWVCSELARRGWAPALTRDGLARTDILAVSMILPRRPRIEVQVKAATKTSPRQVSWPLGKTVGLQDVSGAEWFVLVVIPEVGDSPYAYVVPRDHVSAGTYLEHQEWLTDPAAAPGQRNAQMPQSRTHEETFARYRDRWDLLDHPTTEAGVMIADRLVALIPRLGLPAGHPWRDGLPAPESDCS</sequence>
<keyword evidence="2" id="KW-1185">Reference proteome</keyword>
<protein>
    <recommendedName>
        <fullName evidence="3">DUF4365 domain-containing protein</fullName>
    </recommendedName>
</protein>
<gene>
    <name evidence="1" type="ORF">Rai3103_03045</name>
</gene>
<dbReference type="KEGG" id="rain:Rai3103_03045"/>
<evidence type="ECO:0008006" key="3">
    <source>
        <dbReference type="Google" id="ProtNLM"/>
    </source>
</evidence>
<evidence type="ECO:0000313" key="1">
    <source>
        <dbReference type="EMBL" id="QGF25053.1"/>
    </source>
</evidence>
<dbReference type="AlphaFoldDB" id="A0A5Q2FIP8"/>